<keyword evidence="5 7" id="KW-0808">Transferase</keyword>
<dbReference type="SUPFAM" id="SSF53671">
    <property type="entry name" value="Aspartate/ornithine carbamoyltransferase"/>
    <property type="match status" value="1"/>
</dbReference>
<feature type="binding site" evidence="7">
    <location>
        <position position="116"/>
    </location>
    <ligand>
        <name>carbamoyl phosphate</name>
        <dbReference type="ChEBI" id="CHEBI:58228"/>
    </ligand>
</feature>
<dbReference type="InterPro" id="IPR006131">
    <property type="entry name" value="Asp_carbamoyltransf_Asp/Orn-bd"/>
</dbReference>
<dbReference type="InterPro" id="IPR002292">
    <property type="entry name" value="Orn/put_carbamltrans"/>
</dbReference>
<dbReference type="PROSITE" id="PS00097">
    <property type="entry name" value="CARBAMOYLTRANSFERASE"/>
    <property type="match status" value="1"/>
</dbReference>
<dbReference type="Pfam" id="PF00185">
    <property type="entry name" value="OTCace"/>
    <property type="match status" value="1"/>
</dbReference>
<dbReference type="InterPro" id="IPR024904">
    <property type="entry name" value="OTCase_ArgI"/>
</dbReference>
<dbReference type="InterPro" id="IPR036901">
    <property type="entry name" value="Asp/Orn_carbamoylTrfase_sf"/>
</dbReference>
<sequence>MSSALAAVRTEAGGREPPRHFLELMDFEPATLRRMLDLAAQCKRGALAAKPLAGRTVALIFEKPSTRTRVSFEVGVKQLGGDVVMLYARDMQSSRGEAVSDTAKVLSRYVDAIMMRTHDVRRIREMAEHATVPVINGLTDVSHPCQLMADVLTFEEHRGPIAGQVVAWVGDGNNVAQSFIQAAARFGFTLRIATPPELRPPRALLDWARGEGARIELTESPVEAVRGARCVVTDTWVSMNEEAGDGGGPSRHNLLRPYQVDAKLMAHAAPDAIFQHCLPAHRGEEVAAEVIDGPQSVVFDEAENRLHAQKGVLLWALGAG</sequence>
<comment type="similarity">
    <text evidence="3 7">Belongs to the aspartate/ornithine carbamoyltransferase superfamily. OTCase family.</text>
</comment>
<name>A0ABN1FBC1_9PROT</name>
<dbReference type="NCBIfam" id="NF001986">
    <property type="entry name" value="PRK00779.1"/>
    <property type="match status" value="1"/>
</dbReference>
<feature type="binding site" evidence="7">
    <location>
        <position position="174"/>
    </location>
    <ligand>
        <name>L-ornithine</name>
        <dbReference type="ChEBI" id="CHEBI:46911"/>
    </ligand>
</feature>
<reference evidence="10 11" key="1">
    <citation type="journal article" date="2019" name="Int. J. Syst. Evol. Microbiol.">
        <title>The Global Catalogue of Microorganisms (GCM) 10K type strain sequencing project: providing services to taxonomists for standard genome sequencing and annotation.</title>
        <authorList>
            <consortium name="The Broad Institute Genomics Platform"/>
            <consortium name="The Broad Institute Genome Sequencing Center for Infectious Disease"/>
            <person name="Wu L."/>
            <person name="Ma J."/>
        </authorList>
    </citation>
    <scope>NUCLEOTIDE SEQUENCE [LARGE SCALE GENOMIC DNA]</scope>
    <source>
        <strain evidence="10 11">JCM 9933</strain>
    </source>
</reference>
<feature type="binding site" evidence="7">
    <location>
        <position position="92"/>
    </location>
    <ligand>
        <name>carbamoyl phosphate</name>
        <dbReference type="ChEBI" id="CHEBI:58228"/>
    </ligand>
</feature>
<keyword evidence="7" id="KW-0963">Cytoplasm</keyword>
<dbReference type="Proteomes" id="UP001501588">
    <property type="component" value="Unassembled WGS sequence"/>
</dbReference>
<dbReference type="NCBIfam" id="TIGR00658">
    <property type="entry name" value="orni_carb_tr"/>
    <property type="match status" value="1"/>
</dbReference>
<feature type="binding site" evidence="7">
    <location>
        <begin position="277"/>
        <end position="278"/>
    </location>
    <ligand>
        <name>carbamoyl phosphate</name>
        <dbReference type="ChEBI" id="CHEBI:58228"/>
    </ligand>
</feature>
<evidence type="ECO:0000313" key="10">
    <source>
        <dbReference type="EMBL" id="GAA0586763.1"/>
    </source>
</evidence>
<protein>
    <recommendedName>
        <fullName evidence="4 7">Ornithine carbamoyltransferase</fullName>
        <shortName evidence="7">OTCase</shortName>
        <ecNumber evidence="4 7">2.1.3.3</ecNumber>
    </recommendedName>
</protein>
<feature type="binding site" evidence="7">
    <location>
        <begin position="143"/>
        <end position="146"/>
    </location>
    <ligand>
        <name>carbamoyl phosphate</name>
        <dbReference type="ChEBI" id="CHEBI:58228"/>
    </ligand>
</feature>
<evidence type="ECO:0000256" key="2">
    <source>
        <dbReference type="ARBA" id="ARBA00004975"/>
    </source>
</evidence>
<comment type="pathway">
    <text evidence="2">Amino-acid biosynthesis; L-arginine biosynthesis; L-arginine from L-ornithine and carbamoyl phosphate: step 1/3.</text>
</comment>
<dbReference type="PRINTS" id="PR00102">
    <property type="entry name" value="OTCASE"/>
</dbReference>
<comment type="function">
    <text evidence="1">Reversibly catalyzes the transfer of the carbamoyl group from carbamoyl phosphate (CP) to the N(epsilon) atom of ornithine (ORN) to produce L-citrulline.</text>
</comment>
<feature type="binding site" evidence="7">
    <location>
        <position position="305"/>
    </location>
    <ligand>
        <name>carbamoyl phosphate</name>
        <dbReference type="ChEBI" id="CHEBI:58228"/>
    </ligand>
</feature>
<evidence type="ECO:0000256" key="7">
    <source>
        <dbReference type="HAMAP-Rule" id="MF_01109"/>
    </source>
</evidence>
<dbReference type="HAMAP" id="MF_01109">
    <property type="entry name" value="OTCase"/>
    <property type="match status" value="1"/>
</dbReference>
<dbReference type="EC" id="2.1.3.3" evidence="4 7"/>
<dbReference type="RefSeq" id="WP_343895804.1">
    <property type="nucleotide sequence ID" value="NZ_BAAAFZ010000036.1"/>
</dbReference>
<dbReference type="InterPro" id="IPR006130">
    <property type="entry name" value="Asp/Orn_carbamoylTrfase"/>
</dbReference>
<feature type="domain" description="Aspartate/ornithine carbamoyltransferase carbamoyl-P binding" evidence="9">
    <location>
        <begin position="19"/>
        <end position="156"/>
    </location>
</feature>
<comment type="catalytic activity">
    <reaction evidence="6 7">
        <text>carbamoyl phosphate + L-ornithine = L-citrulline + phosphate + H(+)</text>
        <dbReference type="Rhea" id="RHEA:19513"/>
        <dbReference type="ChEBI" id="CHEBI:15378"/>
        <dbReference type="ChEBI" id="CHEBI:43474"/>
        <dbReference type="ChEBI" id="CHEBI:46911"/>
        <dbReference type="ChEBI" id="CHEBI:57743"/>
        <dbReference type="ChEBI" id="CHEBI:58228"/>
        <dbReference type="EC" id="2.1.3.3"/>
    </reaction>
</comment>
<feature type="domain" description="Aspartate/ornithine carbamoyltransferase Asp/Orn-binding" evidence="8">
    <location>
        <begin position="163"/>
        <end position="315"/>
    </location>
</feature>
<keyword evidence="11" id="KW-1185">Reference proteome</keyword>
<feature type="binding site" evidence="7">
    <location>
        <position position="234"/>
    </location>
    <ligand>
        <name>L-ornithine</name>
        <dbReference type="ChEBI" id="CHEBI:46911"/>
    </ligand>
</feature>
<gene>
    <name evidence="10" type="primary">argF</name>
    <name evidence="10" type="ORF">GCM10009416_26640</name>
</gene>
<evidence type="ECO:0000259" key="8">
    <source>
        <dbReference type="Pfam" id="PF00185"/>
    </source>
</evidence>
<comment type="subcellular location">
    <subcellularLocation>
        <location evidence="7">Cytoplasm</location>
    </subcellularLocation>
</comment>
<dbReference type="Gene3D" id="3.40.50.1370">
    <property type="entry name" value="Aspartate/ornithine carbamoyltransferase"/>
    <property type="match status" value="2"/>
</dbReference>
<evidence type="ECO:0000259" key="9">
    <source>
        <dbReference type="Pfam" id="PF02729"/>
    </source>
</evidence>
<evidence type="ECO:0000256" key="3">
    <source>
        <dbReference type="ARBA" id="ARBA00007805"/>
    </source>
</evidence>
<evidence type="ECO:0000256" key="4">
    <source>
        <dbReference type="ARBA" id="ARBA00013007"/>
    </source>
</evidence>
<organism evidence="10 11">
    <name type="scientific">Craurococcus roseus</name>
    <dbReference type="NCBI Taxonomy" id="77585"/>
    <lineage>
        <taxon>Bacteria</taxon>
        <taxon>Pseudomonadati</taxon>
        <taxon>Pseudomonadota</taxon>
        <taxon>Alphaproteobacteria</taxon>
        <taxon>Acetobacterales</taxon>
        <taxon>Acetobacteraceae</taxon>
        <taxon>Craurococcus</taxon>
    </lineage>
</organism>
<accession>A0ABN1FBC1</accession>
<evidence type="ECO:0000256" key="5">
    <source>
        <dbReference type="ARBA" id="ARBA00022679"/>
    </source>
</evidence>
<dbReference type="EMBL" id="BAAAFZ010000036">
    <property type="protein sequence ID" value="GAA0586763.1"/>
    <property type="molecule type" value="Genomic_DNA"/>
</dbReference>
<comment type="caution">
    <text evidence="10">The sequence shown here is derived from an EMBL/GenBank/DDBJ whole genome shotgun (WGS) entry which is preliminary data.</text>
</comment>
<feature type="binding site" evidence="7">
    <location>
        <begin position="238"/>
        <end position="239"/>
    </location>
    <ligand>
        <name>L-ornithine</name>
        <dbReference type="ChEBI" id="CHEBI:46911"/>
    </ligand>
</feature>
<evidence type="ECO:0000256" key="6">
    <source>
        <dbReference type="ARBA" id="ARBA00048772"/>
    </source>
</evidence>
<dbReference type="PRINTS" id="PR00100">
    <property type="entry name" value="AOTCASE"/>
</dbReference>
<evidence type="ECO:0000256" key="1">
    <source>
        <dbReference type="ARBA" id="ARBA00003822"/>
    </source>
</evidence>
<evidence type="ECO:0000313" key="11">
    <source>
        <dbReference type="Proteomes" id="UP001501588"/>
    </source>
</evidence>
<proteinExistence type="inferred from homology"/>
<dbReference type="Pfam" id="PF02729">
    <property type="entry name" value="OTCace_N"/>
    <property type="match status" value="1"/>
</dbReference>
<dbReference type="PANTHER" id="PTHR45753:SF3">
    <property type="entry name" value="ORNITHINE TRANSCARBAMYLASE, MITOCHONDRIAL"/>
    <property type="match status" value="1"/>
</dbReference>
<feature type="binding site" evidence="7">
    <location>
        <begin position="65"/>
        <end position="68"/>
    </location>
    <ligand>
        <name>carbamoyl phosphate</name>
        <dbReference type="ChEBI" id="CHEBI:58228"/>
    </ligand>
</feature>
<dbReference type="InterPro" id="IPR006132">
    <property type="entry name" value="Asp/Orn_carbamoyltranf_P-bd"/>
</dbReference>
<dbReference type="PANTHER" id="PTHR45753">
    <property type="entry name" value="ORNITHINE CARBAMOYLTRANSFERASE, MITOCHONDRIAL"/>
    <property type="match status" value="1"/>
</dbReference>